<dbReference type="EMBL" id="QZFU01000041">
    <property type="protein sequence ID" value="RJO69918.1"/>
    <property type="molecule type" value="Genomic_DNA"/>
</dbReference>
<evidence type="ECO:0000256" key="1">
    <source>
        <dbReference type="ARBA" id="ARBA00005254"/>
    </source>
</evidence>
<dbReference type="Gene3D" id="1.10.12.10">
    <property type="entry name" value="Lyase 2-enoyl-coa Hydratase, Chain A, domain 2"/>
    <property type="match status" value="1"/>
</dbReference>
<gene>
    <name evidence="7" type="ORF">D5S18_28950</name>
</gene>
<organism evidence="7 8">
    <name type="scientific">Nocardia panacis</name>
    <dbReference type="NCBI Taxonomy" id="2340916"/>
    <lineage>
        <taxon>Bacteria</taxon>
        <taxon>Bacillati</taxon>
        <taxon>Actinomycetota</taxon>
        <taxon>Actinomycetes</taxon>
        <taxon>Mycobacteriales</taxon>
        <taxon>Nocardiaceae</taxon>
        <taxon>Nocardia</taxon>
    </lineage>
</organism>
<dbReference type="Proteomes" id="UP000266677">
    <property type="component" value="Unassembled WGS sequence"/>
</dbReference>
<keyword evidence="4" id="KW-0443">Lipid metabolism</keyword>
<comment type="function">
    <text evidence="5">May play a role in fatty acid biosynthesis and insulin sensitivity.</text>
</comment>
<evidence type="ECO:0000256" key="4">
    <source>
        <dbReference type="ARBA" id="ARBA00023098"/>
    </source>
</evidence>
<evidence type="ECO:0000256" key="2">
    <source>
        <dbReference type="ARBA" id="ARBA00022832"/>
    </source>
</evidence>
<keyword evidence="8" id="KW-1185">Reference proteome</keyword>
<dbReference type="InterPro" id="IPR052377">
    <property type="entry name" value="Mitochondrial_ECH-domain"/>
</dbReference>
<comment type="caution">
    <text evidence="7">The sequence shown here is derived from an EMBL/GenBank/DDBJ whole genome shotgun (WGS) entry which is preliminary data.</text>
</comment>
<protein>
    <recommendedName>
        <fullName evidence="6">Enoyl-CoA hydratase domain-containing protein 3, mitochondrial</fullName>
    </recommendedName>
</protein>
<dbReference type="PANTHER" id="PTHR43602:SF1">
    <property type="entry name" value="ENOYL-COA HYDRATASE DOMAIN-CONTAINING PROTEIN 3, MITOCHONDRIAL"/>
    <property type="match status" value="1"/>
</dbReference>
<evidence type="ECO:0000256" key="5">
    <source>
        <dbReference type="ARBA" id="ARBA00037410"/>
    </source>
</evidence>
<dbReference type="InterPro" id="IPR001753">
    <property type="entry name" value="Enoyl-CoA_hydra/iso"/>
</dbReference>
<dbReference type="Gene3D" id="3.90.226.10">
    <property type="entry name" value="2-enoyl-CoA Hydratase, Chain A, domain 1"/>
    <property type="match status" value="1"/>
</dbReference>
<dbReference type="AlphaFoldDB" id="A0A3A4KBC2"/>
<dbReference type="InterPro" id="IPR014748">
    <property type="entry name" value="Enoyl-CoA_hydra_C"/>
</dbReference>
<evidence type="ECO:0000313" key="8">
    <source>
        <dbReference type="Proteomes" id="UP000266677"/>
    </source>
</evidence>
<accession>A0A3A4KBC2</accession>
<proteinExistence type="inferred from homology"/>
<dbReference type="Pfam" id="PF00378">
    <property type="entry name" value="ECH_1"/>
    <property type="match status" value="1"/>
</dbReference>
<sequence>MTALENRHVLLARDGDTVRITMNRPDRRNALSAEHLGELLAAFRAAAATDATGIVLAAEGPVFCAGHDFADVAARDLLGVRELLTLCTELMTTIHAAPQVVIARVHALATAAGCQLVASCDLAVAAESAGFALPGGKGGWFCHTPAVPVARSVGRKRLMELALTGDPIDARTAAEWGLINRAVPDADLDAAVADLLARATRGSRASKALGKHTLYAQLDRPETDAYTVALEVMAAAAQLPGAREGMAAFLAKRPPVWTD</sequence>
<dbReference type="GO" id="GO:0016836">
    <property type="term" value="F:hydro-lyase activity"/>
    <property type="evidence" value="ECO:0007669"/>
    <property type="project" value="TreeGrafter"/>
</dbReference>
<name>A0A3A4KBC2_9NOCA</name>
<comment type="similarity">
    <text evidence="1">Belongs to the enoyl-CoA hydratase/isomerase family.</text>
</comment>
<evidence type="ECO:0000313" key="7">
    <source>
        <dbReference type="EMBL" id="RJO69918.1"/>
    </source>
</evidence>
<dbReference type="PANTHER" id="PTHR43602">
    <property type="match status" value="1"/>
</dbReference>
<dbReference type="CDD" id="cd06558">
    <property type="entry name" value="crotonase-like"/>
    <property type="match status" value="1"/>
</dbReference>
<keyword evidence="2" id="KW-0276">Fatty acid metabolism</keyword>
<dbReference type="InterPro" id="IPR029045">
    <property type="entry name" value="ClpP/crotonase-like_dom_sf"/>
</dbReference>
<dbReference type="GO" id="GO:0006631">
    <property type="term" value="P:fatty acid metabolic process"/>
    <property type="evidence" value="ECO:0007669"/>
    <property type="project" value="UniProtKB-KW"/>
</dbReference>
<dbReference type="OrthoDB" id="370015at2"/>
<dbReference type="RefSeq" id="WP_120044287.1">
    <property type="nucleotide sequence ID" value="NZ_QZFU01000041.1"/>
</dbReference>
<evidence type="ECO:0000256" key="3">
    <source>
        <dbReference type="ARBA" id="ARBA00022946"/>
    </source>
</evidence>
<dbReference type="SUPFAM" id="SSF52096">
    <property type="entry name" value="ClpP/crotonase"/>
    <property type="match status" value="1"/>
</dbReference>
<evidence type="ECO:0000256" key="6">
    <source>
        <dbReference type="ARBA" id="ARBA00040545"/>
    </source>
</evidence>
<keyword evidence="3" id="KW-0809">Transit peptide</keyword>
<reference evidence="7 8" key="1">
    <citation type="submission" date="2018-09" db="EMBL/GenBank/DDBJ databases">
        <title>YIM PH21274 draft genome.</title>
        <authorList>
            <person name="Miao C."/>
        </authorList>
    </citation>
    <scope>NUCLEOTIDE SEQUENCE [LARGE SCALE GENOMIC DNA]</scope>
    <source>
        <strain evidence="7 8">YIM PH 21724</strain>
    </source>
</reference>